<evidence type="ECO:0000256" key="2">
    <source>
        <dbReference type="ARBA" id="ARBA00022614"/>
    </source>
</evidence>
<evidence type="ECO:0000256" key="7">
    <source>
        <dbReference type="ARBA" id="ARBA00022989"/>
    </source>
</evidence>
<keyword evidence="3 9" id="KW-0812">Transmembrane</keyword>
<reference evidence="12" key="1">
    <citation type="journal article" date="2017" name="bioRxiv">
        <title>Comparative analysis of the genomes of Stylophora pistillata and Acropora digitifera provides evidence for extensive differences between species of corals.</title>
        <authorList>
            <person name="Voolstra C.R."/>
            <person name="Li Y."/>
            <person name="Liew Y.J."/>
            <person name="Baumgarten S."/>
            <person name="Zoccola D."/>
            <person name="Flot J.-F."/>
            <person name="Tambutte S."/>
            <person name="Allemand D."/>
            <person name="Aranda M."/>
        </authorList>
    </citation>
    <scope>NUCLEOTIDE SEQUENCE [LARGE SCALE GENOMIC DNA]</scope>
</reference>
<keyword evidence="7 9" id="KW-1133">Transmembrane helix</keyword>
<organism evidence="11 12">
    <name type="scientific">Stylophora pistillata</name>
    <name type="common">Smooth cauliflower coral</name>
    <dbReference type="NCBI Taxonomy" id="50429"/>
    <lineage>
        <taxon>Eukaryota</taxon>
        <taxon>Metazoa</taxon>
        <taxon>Cnidaria</taxon>
        <taxon>Anthozoa</taxon>
        <taxon>Hexacorallia</taxon>
        <taxon>Scleractinia</taxon>
        <taxon>Astrocoeniina</taxon>
        <taxon>Pocilloporidae</taxon>
        <taxon>Stylophora</taxon>
    </lineage>
</organism>
<keyword evidence="2" id="KW-0433">Leucine-rich repeat</keyword>
<keyword evidence="5" id="KW-0547">Nucleotide-binding</keyword>
<comment type="subcellular location">
    <subcellularLocation>
        <location evidence="1">Membrane</location>
        <topology evidence="1">Multi-pass membrane protein</topology>
    </subcellularLocation>
</comment>
<dbReference type="Pfam" id="PF18738">
    <property type="entry name" value="HEPN_DZIP3"/>
    <property type="match status" value="1"/>
</dbReference>
<dbReference type="SUPFAM" id="SSF52047">
    <property type="entry name" value="RNI-like"/>
    <property type="match status" value="1"/>
</dbReference>
<dbReference type="EMBL" id="LSMT01000480">
    <property type="protein sequence ID" value="PFX17342.1"/>
    <property type="molecule type" value="Genomic_DNA"/>
</dbReference>
<evidence type="ECO:0000256" key="4">
    <source>
        <dbReference type="ARBA" id="ARBA00022737"/>
    </source>
</evidence>
<protein>
    <submittedName>
        <fullName evidence="11">NACHT, LRR and PYD domains-containing protein 12</fullName>
    </submittedName>
</protein>
<keyword evidence="4" id="KW-0677">Repeat</keyword>
<accession>A0A2B4RM70</accession>
<evidence type="ECO:0000256" key="1">
    <source>
        <dbReference type="ARBA" id="ARBA00004141"/>
    </source>
</evidence>
<dbReference type="GO" id="GO:0005524">
    <property type="term" value="F:ATP binding"/>
    <property type="evidence" value="ECO:0007669"/>
    <property type="project" value="UniProtKB-KW"/>
</dbReference>
<dbReference type="CDD" id="cd10428">
    <property type="entry name" value="LFG_like"/>
    <property type="match status" value="1"/>
</dbReference>
<feature type="transmembrane region" description="Helical" evidence="9">
    <location>
        <begin position="983"/>
        <end position="1002"/>
    </location>
</feature>
<dbReference type="PANTHER" id="PTHR24106">
    <property type="entry name" value="NACHT, LRR AND CARD DOMAINS-CONTAINING"/>
    <property type="match status" value="1"/>
</dbReference>
<evidence type="ECO:0000313" key="11">
    <source>
        <dbReference type="EMBL" id="PFX17342.1"/>
    </source>
</evidence>
<dbReference type="Pfam" id="PF13516">
    <property type="entry name" value="LRR_6"/>
    <property type="match status" value="4"/>
</dbReference>
<dbReference type="Gene3D" id="3.40.50.300">
    <property type="entry name" value="P-loop containing nucleotide triphosphate hydrolases"/>
    <property type="match status" value="1"/>
</dbReference>
<dbReference type="PROSITE" id="PS50837">
    <property type="entry name" value="NACHT"/>
    <property type="match status" value="1"/>
</dbReference>
<dbReference type="Gene3D" id="3.80.10.10">
    <property type="entry name" value="Ribonuclease Inhibitor"/>
    <property type="match status" value="1"/>
</dbReference>
<proteinExistence type="predicted"/>
<dbReference type="InterPro" id="IPR051261">
    <property type="entry name" value="NLR"/>
</dbReference>
<comment type="caution">
    <text evidence="11">The sequence shown here is derived from an EMBL/GenBank/DDBJ whole genome shotgun (WGS) entry which is preliminary data.</text>
</comment>
<keyword evidence="12" id="KW-1185">Reference proteome</keyword>
<evidence type="ECO:0000313" key="12">
    <source>
        <dbReference type="Proteomes" id="UP000225706"/>
    </source>
</evidence>
<name>A0A2B4RM70_STYPI</name>
<gene>
    <name evidence="11" type="primary">NLRP12</name>
    <name evidence="11" type="ORF">AWC38_SpisGene18335</name>
</gene>
<dbReference type="InterPro" id="IPR006214">
    <property type="entry name" value="Bax_inhibitor_1-related"/>
</dbReference>
<evidence type="ECO:0000256" key="5">
    <source>
        <dbReference type="ARBA" id="ARBA00022741"/>
    </source>
</evidence>
<feature type="transmembrane region" description="Helical" evidence="9">
    <location>
        <begin position="1058"/>
        <end position="1077"/>
    </location>
</feature>
<dbReference type="OrthoDB" id="5951217at2759"/>
<evidence type="ECO:0000256" key="3">
    <source>
        <dbReference type="ARBA" id="ARBA00022692"/>
    </source>
</evidence>
<dbReference type="SUPFAM" id="SSF52540">
    <property type="entry name" value="P-loop containing nucleoside triphosphate hydrolases"/>
    <property type="match status" value="1"/>
</dbReference>
<dbReference type="InterPro" id="IPR027417">
    <property type="entry name" value="P-loop_NTPase"/>
</dbReference>
<feature type="transmembrane region" description="Helical" evidence="9">
    <location>
        <begin position="943"/>
        <end position="963"/>
    </location>
</feature>
<dbReference type="SMART" id="SM00368">
    <property type="entry name" value="LRR_RI"/>
    <property type="match status" value="4"/>
</dbReference>
<feature type="transmembrane region" description="Helical" evidence="9">
    <location>
        <begin position="1014"/>
        <end position="1038"/>
    </location>
</feature>
<sequence>MASALELSFHSSKETTNYYRLCKLLVDVGSHVLRKIFDEKRPPGNLDTVLSSPLVHSILQTLRKKRVLSCLQWEKLYPTVKSSVSLQYLDISTLMVLLRNLCGFNPPATGWDTLPPADDTSLEADIARIKCYRNTVQSHASQAAIDEATFNQYWKDIQGALVRIGGEGYQCAIDGLKKECIDSDFGEHYKELLKQCVHDELNTNEKLDKLMEDVSQFGRKLDELKAARANSEGKIGAEAVTAYTDALKESIKSQTEFCRNASETETKVSTDDIFTNILIQHGRKPVEDHDTGREAHLRQYGQVSGRPVKHCREIFISTDGNEKNPQSVLLTGKAGIGKTLFCQKLIRDWADGKLFQLLPGTNVPDFKFAYLLTFRQLNLLKDSPASLRGILNRSSVLDDHSNIDNSLFEYMINHPEEVLIVIDGYDEYSQQDFIASDSEEGFPNNAREKMPVAAVCAKLIKGKILRGSVVMVTSRPDESDKIKDEIRFDRYVEITGFFEPQVKEYIEKYFRDNERFKSTVTDHITKNANLVSFAHIPVLCFLMCYYFDYILTESTNTKALPVKTSDLYFEVVNMFVRKHNKNKRLSHEETLDKLSELAAQLLLEKRFLFTKEDVKMFSPQEVESLSASGLLHCGPPFRKSCFETTKYFCFTHLTLQEYLAARWFVKRKEIPPGDVSSVVLQYMSGILSKQKDNVFMERILDGFSTEYFFRRKLLTVYCLMEYEDKQFAKSIVEKGYYEFCDRKGTIVFRNVTDTGCTSVSFLLDVMSALNDDEESGRNHLICEQQNAACRASALDLSGNQITDDGVASLCQALQTATRKLPKLVLSGNQITDTGVDSLCQALQTETCGITRLNLSYNQITDAGVVCLCQVLQKAVCKVKTLDLSLNQITDAGVVSLCQALQTATCFIRKVYAILLGQLVITIAFISFFLYCEPVQEYAKNHVGLFYGALQSVKDIYLVLYQDIYEQFFPGKSIFHSVYEKDEVLMAVGITAVVVLAITIFAFQTKYDFTMMGGFLFVALIILFCFGFLMIFFHNRYLVYDTQIMMGGGKMYSISPEEYIFAALNLYLDIVNLFLYILQIISAARGD</sequence>
<dbReference type="Pfam" id="PF01027">
    <property type="entry name" value="Bax1-I"/>
    <property type="match status" value="1"/>
</dbReference>
<dbReference type="InterPro" id="IPR041249">
    <property type="entry name" value="HEPN_DZIP3"/>
</dbReference>
<keyword evidence="8 9" id="KW-0472">Membrane</keyword>
<evidence type="ECO:0000259" key="10">
    <source>
        <dbReference type="PROSITE" id="PS50837"/>
    </source>
</evidence>
<dbReference type="InterPro" id="IPR007111">
    <property type="entry name" value="NACHT_NTPase"/>
</dbReference>
<dbReference type="InterPro" id="IPR032675">
    <property type="entry name" value="LRR_dom_sf"/>
</dbReference>
<evidence type="ECO:0000256" key="9">
    <source>
        <dbReference type="SAM" id="Phobius"/>
    </source>
</evidence>
<evidence type="ECO:0000256" key="8">
    <source>
        <dbReference type="ARBA" id="ARBA00023136"/>
    </source>
</evidence>
<keyword evidence="6" id="KW-0067">ATP-binding</keyword>
<dbReference type="Pfam" id="PF05729">
    <property type="entry name" value="NACHT"/>
    <property type="match status" value="1"/>
</dbReference>
<dbReference type="InterPro" id="IPR001611">
    <property type="entry name" value="Leu-rich_rpt"/>
</dbReference>
<feature type="transmembrane region" description="Helical" evidence="9">
    <location>
        <begin position="910"/>
        <end position="931"/>
    </location>
</feature>
<feature type="domain" description="NACHT" evidence="10">
    <location>
        <begin position="326"/>
        <end position="544"/>
    </location>
</feature>
<dbReference type="Proteomes" id="UP000225706">
    <property type="component" value="Unassembled WGS sequence"/>
</dbReference>
<evidence type="ECO:0000256" key="6">
    <source>
        <dbReference type="ARBA" id="ARBA00022840"/>
    </source>
</evidence>
<dbReference type="AlphaFoldDB" id="A0A2B4RM70"/>
<dbReference type="GO" id="GO:0016020">
    <property type="term" value="C:membrane"/>
    <property type="evidence" value="ECO:0007669"/>
    <property type="project" value="UniProtKB-SubCell"/>
</dbReference>